<dbReference type="EMBL" id="ML208703">
    <property type="protein sequence ID" value="TFK61025.1"/>
    <property type="molecule type" value="Genomic_DNA"/>
</dbReference>
<protein>
    <submittedName>
        <fullName evidence="1">Uncharacterized protein</fullName>
    </submittedName>
</protein>
<dbReference type="Proteomes" id="UP000308600">
    <property type="component" value="Unassembled WGS sequence"/>
</dbReference>
<evidence type="ECO:0000313" key="2">
    <source>
        <dbReference type="Proteomes" id="UP000308600"/>
    </source>
</evidence>
<gene>
    <name evidence="1" type="ORF">BDN72DRAFT_778715</name>
</gene>
<proteinExistence type="predicted"/>
<sequence>VHFFVPKFHLPAHVGSCQTIFSFNLDQNAGRIDGDPMLIGLPQIPWRYALVLGAIRWTTVSETGTGGKRR</sequence>
<evidence type="ECO:0000313" key="1">
    <source>
        <dbReference type="EMBL" id="TFK61025.1"/>
    </source>
</evidence>
<accession>A0ACD3A6J4</accession>
<keyword evidence="2" id="KW-1185">Reference proteome</keyword>
<feature type="non-terminal residue" evidence="1">
    <location>
        <position position="1"/>
    </location>
</feature>
<organism evidence="1 2">
    <name type="scientific">Pluteus cervinus</name>
    <dbReference type="NCBI Taxonomy" id="181527"/>
    <lineage>
        <taxon>Eukaryota</taxon>
        <taxon>Fungi</taxon>
        <taxon>Dikarya</taxon>
        <taxon>Basidiomycota</taxon>
        <taxon>Agaricomycotina</taxon>
        <taxon>Agaricomycetes</taxon>
        <taxon>Agaricomycetidae</taxon>
        <taxon>Agaricales</taxon>
        <taxon>Pluteineae</taxon>
        <taxon>Pluteaceae</taxon>
        <taxon>Pluteus</taxon>
    </lineage>
</organism>
<reference evidence="1 2" key="1">
    <citation type="journal article" date="2019" name="Nat. Ecol. Evol.">
        <title>Megaphylogeny resolves global patterns of mushroom evolution.</title>
        <authorList>
            <person name="Varga T."/>
            <person name="Krizsan K."/>
            <person name="Foldi C."/>
            <person name="Dima B."/>
            <person name="Sanchez-Garcia M."/>
            <person name="Sanchez-Ramirez S."/>
            <person name="Szollosi G.J."/>
            <person name="Szarkandi J.G."/>
            <person name="Papp V."/>
            <person name="Albert L."/>
            <person name="Andreopoulos W."/>
            <person name="Angelini C."/>
            <person name="Antonin V."/>
            <person name="Barry K.W."/>
            <person name="Bougher N.L."/>
            <person name="Buchanan P."/>
            <person name="Buyck B."/>
            <person name="Bense V."/>
            <person name="Catcheside P."/>
            <person name="Chovatia M."/>
            <person name="Cooper J."/>
            <person name="Damon W."/>
            <person name="Desjardin D."/>
            <person name="Finy P."/>
            <person name="Geml J."/>
            <person name="Haridas S."/>
            <person name="Hughes K."/>
            <person name="Justo A."/>
            <person name="Karasinski D."/>
            <person name="Kautmanova I."/>
            <person name="Kiss B."/>
            <person name="Kocsube S."/>
            <person name="Kotiranta H."/>
            <person name="LaButti K.M."/>
            <person name="Lechner B.E."/>
            <person name="Liimatainen K."/>
            <person name="Lipzen A."/>
            <person name="Lukacs Z."/>
            <person name="Mihaltcheva S."/>
            <person name="Morgado L.N."/>
            <person name="Niskanen T."/>
            <person name="Noordeloos M.E."/>
            <person name="Ohm R.A."/>
            <person name="Ortiz-Santana B."/>
            <person name="Ovrebo C."/>
            <person name="Racz N."/>
            <person name="Riley R."/>
            <person name="Savchenko A."/>
            <person name="Shiryaev A."/>
            <person name="Soop K."/>
            <person name="Spirin V."/>
            <person name="Szebenyi C."/>
            <person name="Tomsovsky M."/>
            <person name="Tulloss R.E."/>
            <person name="Uehling J."/>
            <person name="Grigoriev I.V."/>
            <person name="Vagvolgyi C."/>
            <person name="Papp T."/>
            <person name="Martin F.M."/>
            <person name="Miettinen O."/>
            <person name="Hibbett D.S."/>
            <person name="Nagy L.G."/>
        </authorList>
    </citation>
    <scope>NUCLEOTIDE SEQUENCE [LARGE SCALE GENOMIC DNA]</scope>
    <source>
        <strain evidence="1 2">NL-1719</strain>
    </source>
</reference>
<name>A0ACD3A6J4_9AGAR</name>